<dbReference type="Proteomes" id="UP000824151">
    <property type="component" value="Unassembled WGS sequence"/>
</dbReference>
<evidence type="ECO:0000256" key="7">
    <source>
        <dbReference type="ARBA" id="ARBA00023136"/>
    </source>
</evidence>
<comment type="similarity">
    <text evidence="2 8">Belongs to the 4-toluene sulfonate uptake permease (TSUP) (TC 2.A.102) family.</text>
</comment>
<keyword evidence="5 8" id="KW-0812">Transmembrane</keyword>
<reference evidence="9" key="2">
    <citation type="submission" date="2021-04" db="EMBL/GenBank/DDBJ databases">
        <authorList>
            <person name="Gilroy R."/>
        </authorList>
    </citation>
    <scope>NUCLEOTIDE SEQUENCE</scope>
    <source>
        <strain evidence="9">ChiHejej3B27-3195</strain>
    </source>
</reference>
<accession>A0A9D1UUN4</accession>
<keyword evidence="6 8" id="KW-1133">Transmembrane helix</keyword>
<reference evidence="9" key="1">
    <citation type="journal article" date="2021" name="PeerJ">
        <title>Extensive microbial diversity within the chicken gut microbiome revealed by metagenomics and culture.</title>
        <authorList>
            <person name="Gilroy R."/>
            <person name="Ravi A."/>
            <person name="Getino M."/>
            <person name="Pursley I."/>
            <person name="Horton D.L."/>
            <person name="Alikhan N.F."/>
            <person name="Baker D."/>
            <person name="Gharbi K."/>
            <person name="Hall N."/>
            <person name="Watson M."/>
            <person name="Adriaenssens E.M."/>
            <person name="Foster-Nyarko E."/>
            <person name="Jarju S."/>
            <person name="Secka A."/>
            <person name="Antonio M."/>
            <person name="Oren A."/>
            <person name="Chaudhuri R.R."/>
            <person name="La Ragione R."/>
            <person name="Hildebrand F."/>
            <person name="Pallen M.J."/>
        </authorList>
    </citation>
    <scope>NUCLEOTIDE SEQUENCE</scope>
    <source>
        <strain evidence="9">ChiHejej3B27-3195</strain>
    </source>
</reference>
<dbReference type="InterPro" id="IPR002781">
    <property type="entry name" value="TM_pro_TauE-like"/>
</dbReference>
<organism evidence="9 10">
    <name type="scientific">Candidatus Nesterenkonia stercoripullorum</name>
    <dbReference type="NCBI Taxonomy" id="2838701"/>
    <lineage>
        <taxon>Bacteria</taxon>
        <taxon>Bacillati</taxon>
        <taxon>Actinomycetota</taxon>
        <taxon>Actinomycetes</taxon>
        <taxon>Micrococcales</taxon>
        <taxon>Micrococcaceae</taxon>
        <taxon>Nesterenkonia</taxon>
    </lineage>
</organism>
<gene>
    <name evidence="9" type="ORF">H9871_11270</name>
</gene>
<name>A0A9D1UUN4_9MICC</name>
<feature type="transmembrane region" description="Helical" evidence="8">
    <location>
        <begin position="184"/>
        <end position="202"/>
    </location>
</feature>
<keyword evidence="3" id="KW-0813">Transport</keyword>
<comment type="subcellular location">
    <subcellularLocation>
        <location evidence="1 8">Cell membrane</location>
        <topology evidence="1 8">Multi-pass membrane protein</topology>
    </subcellularLocation>
</comment>
<dbReference type="EMBL" id="DXGD01000418">
    <property type="protein sequence ID" value="HIX00708.1"/>
    <property type="molecule type" value="Genomic_DNA"/>
</dbReference>
<feature type="transmembrane region" description="Helical" evidence="8">
    <location>
        <begin position="134"/>
        <end position="154"/>
    </location>
</feature>
<comment type="caution">
    <text evidence="9">The sequence shown here is derived from an EMBL/GenBank/DDBJ whole genome shotgun (WGS) entry which is preliminary data.</text>
</comment>
<feature type="transmembrane region" description="Helical" evidence="8">
    <location>
        <begin position="56"/>
        <end position="74"/>
    </location>
</feature>
<dbReference type="PANTHER" id="PTHR30269:SF0">
    <property type="entry name" value="MEMBRANE TRANSPORTER PROTEIN YFCA-RELATED"/>
    <property type="match status" value="1"/>
</dbReference>
<evidence type="ECO:0000256" key="2">
    <source>
        <dbReference type="ARBA" id="ARBA00009142"/>
    </source>
</evidence>
<protein>
    <recommendedName>
        <fullName evidence="8">Probable membrane transporter protein</fullName>
    </recommendedName>
</protein>
<dbReference type="InterPro" id="IPR052017">
    <property type="entry name" value="TSUP"/>
</dbReference>
<dbReference type="PANTHER" id="PTHR30269">
    <property type="entry name" value="TRANSMEMBRANE PROTEIN YFCA"/>
    <property type="match status" value="1"/>
</dbReference>
<feature type="transmembrane region" description="Helical" evidence="8">
    <location>
        <begin position="27"/>
        <end position="47"/>
    </location>
</feature>
<evidence type="ECO:0000256" key="4">
    <source>
        <dbReference type="ARBA" id="ARBA00022475"/>
    </source>
</evidence>
<sequence length="205" mass="21066">NLVGIVATWPASALASRRELDGLGRTIAPMLLASACGAAAGTILLLTTPTDVFDRIVPWLVLLGSGVLLAQPAISRWRARRGAPSSAHPGVAAGWVALISVYGGYFGAGSGVMLLTTSLILIDPRLPRANAVKNMLVGAACVTAAVLIVIATDVPWAETLGLGAGLFVGGLIGPRVARTLPPRLIRWAVAILGVVLAAQLSLRAW</sequence>
<dbReference type="AlphaFoldDB" id="A0A9D1UUN4"/>
<dbReference type="Pfam" id="PF01925">
    <property type="entry name" value="TauE"/>
    <property type="match status" value="1"/>
</dbReference>
<evidence type="ECO:0000256" key="1">
    <source>
        <dbReference type="ARBA" id="ARBA00004651"/>
    </source>
</evidence>
<feature type="non-terminal residue" evidence="9">
    <location>
        <position position="1"/>
    </location>
</feature>
<dbReference type="GO" id="GO:0005886">
    <property type="term" value="C:plasma membrane"/>
    <property type="evidence" value="ECO:0007669"/>
    <property type="project" value="UniProtKB-SubCell"/>
</dbReference>
<keyword evidence="7 8" id="KW-0472">Membrane</keyword>
<evidence type="ECO:0000256" key="5">
    <source>
        <dbReference type="ARBA" id="ARBA00022692"/>
    </source>
</evidence>
<evidence type="ECO:0000313" key="10">
    <source>
        <dbReference type="Proteomes" id="UP000824151"/>
    </source>
</evidence>
<proteinExistence type="inferred from homology"/>
<evidence type="ECO:0000256" key="3">
    <source>
        <dbReference type="ARBA" id="ARBA00022448"/>
    </source>
</evidence>
<keyword evidence="4 8" id="KW-1003">Cell membrane</keyword>
<evidence type="ECO:0000256" key="6">
    <source>
        <dbReference type="ARBA" id="ARBA00022989"/>
    </source>
</evidence>
<feature type="transmembrane region" description="Helical" evidence="8">
    <location>
        <begin position="94"/>
        <end position="122"/>
    </location>
</feature>
<evidence type="ECO:0000256" key="8">
    <source>
        <dbReference type="RuleBase" id="RU363041"/>
    </source>
</evidence>
<evidence type="ECO:0000313" key="9">
    <source>
        <dbReference type="EMBL" id="HIX00708.1"/>
    </source>
</evidence>